<dbReference type="AlphaFoldDB" id="A0A6L5GQ03"/>
<dbReference type="Proteomes" id="UP000473648">
    <property type="component" value="Unassembled WGS sequence"/>
</dbReference>
<proteinExistence type="predicted"/>
<gene>
    <name evidence="1" type="ORF">FRC53_02415</name>
</gene>
<dbReference type="Pfam" id="PF12953">
    <property type="entry name" value="DUF3842"/>
    <property type="match status" value="1"/>
</dbReference>
<name>A0A6L5GQ03_9FIRM</name>
<keyword evidence="2" id="KW-1185">Reference proteome</keyword>
<accession>A0A6L5GQ03</accession>
<evidence type="ECO:0000313" key="2">
    <source>
        <dbReference type="Proteomes" id="UP000473648"/>
    </source>
</evidence>
<dbReference type="EMBL" id="VOGB01000004">
    <property type="protein sequence ID" value="MQM72287.1"/>
    <property type="molecule type" value="Genomic_DNA"/>
</dbReference>
<comment type="caution">
    <text evidence="1">The sequence shown here is derived from an EMBL/GenBank/DDBJ whole genome shotgun (WGS) entry which is preliminary data.</text>
</comment>
<protein>
    <submittedName>
        <fullName evidence="1">DUF3842 family protein</fullName>
    </submittedName>
</protein>
<dbReference type="InterPro" id="IPR024208">
    <property type="entry name" value="DUF3842"/>
</dbReference>
<organism evidence="1 2">
    <name type="scientific">Candidatus Pseudoramibacter fermentans</name>
    <dbReference type="NCBI Taxonomy" id="2594427"/>
    <lineage>
        <taxon>Bacteria</taxon>
        <taxon>Bacillati</taxon>
        <taxon>Bacillota</taxon>
        <taxon>Clostridia</taxon>
        <taxon>Eubacteriales</taxon>
        <taxon>Eubacteriaceae</taxon>
        <taxon>Pseudoramibacter</taxon>
    </lineage>
</organism>
<reference evidence="1" key="1">
    <citation type="journal article" date="2020" name="Appl. Environ. Microbiol.">
        <title>Medium-Chain Fatty Acid Synthesis by 'Candidatus Weimeria bifida' gen. nov., sp. nov., and 'Candidatus Pseudoramibacter fermentans' sp. nov.</title>
        <authorList>
            <person name="Scarborough M.J."/>
            <person name="Myers K.S."/>
            <person name="Donohue T.J."/>
            <person name="Noguera D.R."/>
        </authorList>
    </citation>
    <scope>NUCLEOTIDE SEQUENCE</scope>
    <source>
        <strain evidence="1">EUB1.1</strain>
    </source>
</reference>
<sequence>MNILVIDGQGGQIGARLISALSSKTETHTVIAVGTNSIATQAMIKAGADRGATGENPAVVLAARADIIAGPLGIIAANALLGEITPKIAMAVSESRAQKVLIPVSRCGIQIAGASHQSMKEDILDAARIITELISR</sequence>
<evidence type="ECO:0000313" key="1">
    <source>
        <dbReference type="EMBL" id="MQM72287.1"/>
    </source>
</evidence>